<gene>
    <name evidence="1" type="ORF">AB406_1334</name>
</gene>
<protein>
    <submittedName>
        <fullName evidence="1">Uncharacterized protein</fullName>
    </submittedName>
</protein>
<sequence length="40" mass="4744">MKTLLLINRNTDLNKIFHQNFIKEGYKVTNLLGELVVHFK</sequence>
<dbReference type="AlphaFoldDB" id="A0A1S7DT49"/>
<organism evidence="1 2">
    <name type="scientific">Riemerella anatipestifer</name>
    <name type="common">Moraxella anatipestifer</name>
    <dbReference type="NCBI Taxonomy" id="34085"/>
    <lineage>
        <taxon>Bacteria</taxon>
        <taxon>Pseudomonadati</taxon>
        <taxon>Bacteroidota</taxon>
        <taxon>Flavobacteriia</taxon>
        <taxon>Flavobacteriales</taxon>
        <taxon>Weeksellaceae</taxon>
        <taxon>Riemerella</taxon>
    </lineage>
</organism>
<dbReference type="Proteomes" id="UP000189883">
    <property type="component" value="Chromosome"/>
</dbReference>
<dbReference type="EMBL" id="CP011859">
    <property type="protein sequence ID" value="AQY22280.1"/>
    <property type="molecule type" value="Genomic_DNA"/>
</dbReference>
<evidence type="ECO:0000313" key="2">
    <source>
        <dbReference type="Proteomes" id="UP000189883"/>
    </source>
</evidence>
<proteinExistence type="predicted"/>
<evidence type="ECO:0000313" key="1">
    <source>
        <dbReference type="EMBL" id="AQY22280.1"/>
    </source>
</evidence>
<reference evidence="1 2" key="1">
    <citation type="submission" date="2015-06" db="EMBL/GenBank/DDBJ databases">
        <title>R. anatipestifer strain HXb2 is the most virulent strain so far, and the genome sequence would help us uncover the pathogenesis.</title>
        <authorList>
            <person name="Hu Q."/>
            <person name="Qi J."/>
            <person name="Bo H."/>
            <person name="Liu G."/>
            <person name="Tao M."/>
            <person name="Ding Y."/>
            <person name="Xue Y."/>
        </authorList>
    </citation>
    <scope>NUCLEOTIDE SEQUENCE [LARGE SCALE GENOMIC DNA]</scope>
    <source>
        <strain evidence="1 2">HXb2</strain>
    </source>
</reference>
<accession>A0A1S7DT49</accession>
<name>A0A1S7DT49_RIEAN</name>
<dbReference type="RefSeq" id="WP_260310972.1">
    <property type="nucleotide sequence ID" value="NZ_CP011859.1"/>
</dbReference>